<feature type="non-terminal residue" evidence="8">
    <location>
        <position position="112"/>
    </location>
</feature>
<dbReference type="InterPro" id="IPR050107">
    <property type="entry name" value="ABC_carbohydrate_import_ATPase"/>
</dbReference>
<evidence type="ECO:0000256" key="2">
    <source>
        <dbReference type="ARBA" id="ARBA00022475"/>
    </source>
</evidence>
<dbReference type="PANTHER" id="PTHR43790">
    <property type="entry name" value="CARBOHYDRATE TRANSPORT ATP-BINDING PROTEIN MG119-RELATED"/>
    <property type="match status" value="1"/>
</dbReference>
<reference evidence="8 9" key="1">
    <citation type="submission" date="2021-07" db="EMBL/GenBank/DDBJ databases">
        <title>Paenibacillus radiodurans sp. nov., isolated from the southeastern edge of Tengger Desert.</title>
        <authorList>
            <person name="Zhang G."/>
        </authorList>
    </citation>
    <scope>NUCLEOTIDE SEQUENCE [LARGE SCALE GENOMIC DNA]</scope>
    <source>
        <strain evidence="8 9">CCM 7311</strain>
    </source>
</reference>
<gene>
    <name evidence="8" type="ORF">K0U00_50260</name>
</gene>
<keyword evidence="2" id="KW-1003">Cell membrane</keyword>
<dbReference type="SUPFAM" id="SSF52540">
    <property type="entry name" value="P-loop containing nucleoside triphosphate hydrolases"/>
    <property type="match status" value="1"/>
</dbReference>
<keyword evidence="6" id="KW-0472">Membrane</keyword>
<evidence type="ECO:0000313" key="9">
    <source>
        <dbReference type="Proteomes" id="UP001519887"/>
    </source>
</evidence>
<name>A0ABS7CMS5_9BACL</name>
<dbReference type="GO" id="GO:0005524">
    <property type="term" value="F:ATP binding"/>
    <property type="evidence" value="ECO:0007669"/>
    <property type="project" value="UniProtKB-KW"/>
</dbReference>
<evidence type="ECO:0000256" key="6">
    <source>
        <dbReference type="ARBA" id="ARBA00023136"/>
    </source>
</evidence>
<evidence type="ECO:0000313" key="8">
    <source>
        <dbReference type="EMBL" id="MBW7462265.1"/>
    </source>
</evidence>
<dbReference type="Proteomes" id="UP001519887">
    <property type="component" value="Unassembled WGS sequence"/>
</dbReference>
<keyword evidence="5" id="KW-1278">Translocase</keyword>
<keyword evidence="9" id="KW-1185">Reference proteome</keyword>
<sequence>QPVKPDRKAEKAPETVLEVRGLSRRNVLHDLSFSLRKGEILGVAGLVGAGRTEMARAIFGADPIDAGDILIRGREVRIAGPHQAVKHGIGYLSEDRKHFGCLLDMDVKTNVG</sequence>
<dbReference type="PANTHER" id="PTHR43790:SF3">
    <property type="entry name" value="D-ALLOSE IMPORT ATP-BINDING PROTEIN ALSA-RELATED"/>
    <property type="match status" value="1"/>
</dbReference>
<keyword evidence="4 8" id="KW-0067">ATP-binding</keyword>
<evidence type="ECO:0000256" key="4">
    <source>
        <dbReference type="ARBA" id="ARBA00022840"/>
    </source>
</evidence>
<evidence type="ECO:0000256" key="5">
    <source>
        <dbReference type="ARBA" id="ARBA00022967"/>
    </source>
</evidence>
<keyword evidence="3" id="KW-0547">Nucleotide-binding</keyword>
<evidence type="ECO:0000256" key="3">
    <source>
        <dbReference type="ARBA" id="ARBA00022741"/>
    </source>
</evidence>
<keyword evidence="1" id="KW-0813">Transport</keyword>
<comment type="caution">
    <text evidence="8">The sequence shown here is derived from an EMBL/GenBank/DDBJ whole genome shotgun (WGS) entry which is preliminary data.</text>
</comment>
<accession>A0ABS7CMS5</accession>
<organism evidence="8 9">
    <name type="scientific">Paenibacillus sepulcri</name>
    <dbReference type="NCBI Taxonomy" id="359917"/>
    <lineage>
        <taxon>Bacteria</taxon>
        <taxon>Bacillati</taxon>
        <taxon>Bacillota</taxon>
        <taxon>Bacilli</taxon>
        <taxon>Bacillales</taxon>
        <taxon>Paenibacillaceae</taxon>
        <taxon>Paenibacillus</taxon>
    </lineage>
</organism>
<protein>
    <submittedName>
        <fullName evidence="8">ATP-binding cassette domain-containing protein</fullName>
    </submittedName>
</protein>
<dbReference type="EMBL" id="JAHZIK010003747">
    <property type="protein sequence ID" value="MBW7462265.1"/>
    <property type="molecule type" value="Genomic_DNA"/>
</dbReference>
<evidence type="ECO:0000256" key="1">
    <source>
        <dbReference type="ARBA" id="ARBA00022448"/>
    </source>
</evidence>
<dbReference type="InterPro" id="IPR027417">
    <property type="entry name" value="P-loop_NTPase"/>
</dbReference>
<feature type="domain" description="ABC transporter" evidence="7">
    <location>
        <begin position="28"/>
        <end position="99"/>
    </location>
</feature>
<dbReference type="Gene3D" id="3.40.50.300">
    <property type="entry name" value="P-loop containing nucleotide triphosphate hydrolases"/>
    <property type="match status" value="1"/>
</dbReference>
<proteinExistence type="predicted"/>
<dbReference type="InterPro" id="IPR003439">
    <property type="entry name" value="ABC_transporter-like_ATP-bd"/>
</dbReference>
<dbReference type="Pfam" id="PF00005">
    <property type="entry name" value="ABC_tran"/>
    <property type="match status" value="1"/>
</dbReference>
<feature type="non-terminal residue" evidence="8">
    <location>
        <position position="1"/>
    </location>
</feature>
<evidence type="ECO:0000259" key="7">
    <source>
        <dbReference type="Pfam" id="PF00005"/>
    </source>
</evidence>